<protein>
    <recommendedName>
        <fullName evidence="1">Reverse transcriptase zinc-binding domain-containing protein</fullName>
    </recommendedName>
</protein>
<gene>
    <name evidence="2" type="ORF">CTI12_AA443610</name>
</gene>
<dbReference type="EMBL" id="PKPP01007364">
    <property type="protein sequence ID" value="PWA53583.1"/>
    <property type="molecule type" value="Genomic_DNA"/>
</dbReference>
<reference evidence="2 3" key="1">
    <citation type="journal article" date="2018" name="Mol. Plant">
        <title>The genome of Artemisia annua provides insight into the evolution of Asteraceae family and artemisinin biosynthesis.</title>
        <authorList>
            <person name="Shen Q."/>
            <person name="Zhang L."/>
            <person name="Liao Z."/>
            <person name="Wang S."/>
            <person name="Yan T."/>
            <person name="Shi P."/>
            <person name="Liu M."/>
            <person name="Fu X."/>
            <person name="Pan Q."/>
            <person name="Wang Y."/>
            <person name="Lv Z."/>
            <person name="Lu X."/>
            <person name="Zhang F."/>
            <person name="Jiang W."/>
            <person name="Ma Y."/>
            <person name="Chen M."/>
            <person name="Hao X."/>
            <person name="Li L."/>
            <person name="Tang Y."/>
            <person name="Lv G."/>
            <person name="Zhou Y."/>
            <person name="Sun X."/>
            <person name="Brodelius P.E."/>
            <person name="Rose J.K.C."/>
            <person name="Tang K."/>
        </authorList>
    </citation>
    <scope>NUCLEOTIDE SEQUENCE [LARGE SCALE GENOMIC DNA]</scope>
    <source>
        <strain evidence="3">cv. Huhao1</strain>
        <tissue evidence="2">Leaf</tissue>
    </source>
</reference>
<evidence type="ECO:0000313" key="3">
    <source>
        <dbReference type="Proteomes" id="UP000245207"/>
    </source>
</evidence>
<feature type="domain" description="Reverse transcriptase zinc-binding" evidence="1">
    <location>
        <begin position="27"/>
        <end position="86"/>
    </location>
</feature>
<evidence type="ECO:0000313" key="2">
    <source>
        <dbReference type="EMBL" id="PWA53583.1"/>
    </source>
</evidence>
<evidence type="ECO:0000259" key="1">
    <source>
        <dbReference type="Pfam" id="PF13966"/>
    </source>
</evidence>
<keyword evidence="3" id="KW-1185">Reference proteome</keyword>
<organism evidence="2 3">
    <name type="scientific">Artemisia annua</name>
    <name type="common">Sweet wormwood</name>
    <dbReference type="NCBI Taxonomy" id="35608"/>
    <lineage>
        <taxon>Eukaryota</taxon>
        <taxon>Viridiplantae</taxon>
        <taxon>Streptophyta</taxon>
        <taxon>Embryophyta</taxon>
        <taxon>Tracheophyta</taxon>
        <taxon>Spermatophyta</taxon>
        <taxon>Magnoliopsida</taxon>
        <taxon>eudicotyledons</taxon>
        <taxon>Gunneridae</taxon>
        <taxon>Pentapetalae</taxon>
        <taxon>asterids</taxon>
        <taxon>campanulids</taxon>
        <taxon>Asterales</taxon>
        <taxon>Asteraceae</taxon>
        <taxon>Asteroideae</taxon>
        <taxon>Anthemideae</taxon>
        <taxon>Artemisiinae</taxon>
        <taxon>Artemisia</taxon>
    </lineage>
</organism>
<proteinExistence type="predicted"/>
<dbReference type="OrthoDB" id="1727818at2759"/>
<accession>A0A2U1LX46</accession>
<dbReference type="InterPro" id="IPR026960">
    <property type="entry name" value="RVT-Znf"/>
</dbReference>
<dbReference type="AlphaFoldDB" id="A0A2U1LX46"/>
<comment type="caution">
    <text evidence="2">The sequence shown here is derived from an EMBL/GenBank/DDBJ whole genome shotgun (WGS) entry which is preliminary data.</text>
</comment>
<name>A0A2U1LX46_ARTAN</name>
<sequence>MVKGERIVDCLCNPEKLMPGLGMQLYQVPKKVNIFLWRAALNRLPTSSNLINKGINLASAHCLFCNAHEETLDHCLISCPNIRTTWLKIWSWWNI</sequence>
<dbReference type="Pfam" id="PF13966">
    <property type="entry name" value="zf-RVT"/>
    <property type="match status" value="1"/>
</dbReference>
<dbReference type="Proteomes" id="UP000245207">
    <property type="component" value="Unassembled WGS sequence"/>
</dbReference>